<dbReference type="Proteomes" id="UP000789759">
    <property type="component" value="Unassembled WGS sequence"/>
</dbReference>
<evidence type="ECO:0000313" key="1">
    <source>
        <dbReference type="EMBL" id="CAG8450449.1"/>
    </source>
</evidence>
<organism evidence="1 2">
    <name type="scientific">Cetraspora pellucida</name>
    <dbReference type="NCBI Taxonomy" id="1433469"/>
    <lineage>
        <taxon>Eukaryota</taxon>
        <taxon>Fungi</taxon>
        <taxon>Fungi incertae sedis</taxon>
        <taxon>Mucoromycota</taxon>
        <taxon>Glomeromycotina</taxon>
        <taxon>Glomeromycetes</taxon>
        <taxon>Diversisporales</taxon>
        <taxon>Gigasporaceae</taxon>
        <taxon>Cetraspora</taxon>
    </lineage>
</organism>
<evidence type="ECO:0000313" key="2">
    <source>
        <dbReference type="Proteomes" id="UP000789759"/>
    </source>
</evidence>
<dbReference type="EMBL" id="CAJVQA010000022">
    <property type="protein sequence ID" value="CAG8450449.1"/>
    <property type="molecule type" value="Genomic_DNA"/>
</dbReference>
<keyword evidence="2" id="KW-1185">Reference proteome</keyword>
<name>A0A9N8YSS3_9GLOM</name>
<reference evidence="1" key="1">
    <citation type="submission" date="2021-06" db="EMBL/GenBank/DDBJ databases">
        <authorList>
            <person name="Kallberg Y."/>
            <person name="Tangrot J."/>
            <person name="Rosling A."/>
        </authorList>
    </citation>
    <scope>NUCLEOTIDE SEQUENCE</scope>
    <source>
        <strain evidence="1">FL966</strain>
    </source>
</reference>
<accession>A0A9N8YSS3</accession>
<sequence length="238" mass="27782">MESESSSPTCTRCKCIRLLEDFIVKNDILAQKENLINLSDVTDFIYYALLKYNSLNDNLEGQARFQLQFYIDLDSIYENIPTDIVLKEKNSYITDLIINKIILLVLNETSQENISKLKSGYQLANKDVRIYIKNLITKHFNRHILIPKEDGSFINDQHIIWIEYVTEMYQYCLVSVDYMLHSERSYLEILADLKHLGCSHTKSQDYSTVLQNQQDQIRLPEKEPDATLVVQMVEAEPT</sequence>
<proteinExistence type="predicted"/>
<protein>
    <submittedName>
        <fullName evidence="1">6248_t:CDS:1</fullName>
    </submittedName>
</protein>
<dbReference type="AlphaFoldDB" id="A0A9N8YSS3"/>
<dbReference type="OrthoDB" id="2443525at2759"/>
<comment type="caution">
    <text evidence="1">The sequence shown here is derived from an EMBL/GenBank/DDBJ whole genome shotgun (WGS) entry which is preliminary data.</text>
</comment>
<gene>
    <name evidence="1" type="ORF">CPELLU_LOCUS114</name>
</gene>